<dbReference type="EMBL" id="QJUL01000026">
    <property type="protein sequence ID" value="TBU89241.1"/>
    <property type="molecule type" value="Genomic_DNA"/>
</dbReference>
<dbReference type="PROSITE" id="PS51273">
    <property type="entry name" value="GATASE_TYPE_1"/>
    <property type="match status" value="1"/>
</dbReference>
<gene>
    <name evidence="2" type="ORF">DNK44_17210</name>
</gene>
<feature type="domain" description="Glutamine amidotransferase" evidence="1">
    <location>
        <begin position="22"/>
        <end position="180"/>
    </location>
</feature>
<organism evidence="2 3">
    <name type="scientific">Phytopseudomonas dryadis</name>
    <dbReference type="NCBI Taxonomy" id="2487520"/>
    <lineage>
        <taxon>Bacteria</taxon>
        <taxon>Pseudomonadati</taxon>
        <taxon>Pseudomonadota</taxon>
        <taxon>Gammaproteobacteria</taxon>
        <taxon>Pseudomonadales</taxon>
        <taxon>Pseudomonadaceae</taxon>
        <taxon>Phytopseudomonas</taxon>
    </lineage>
</organism>
<dbReference type="InterPro" id="IPR044992">
    <property type="entry name" value="ChyE-like"/>
</dbReference>
<dbReference type="GO" id="GO:0005829">
    <property type="term" value="C:cytosol"/>
    <property type="evidence" value="ECO:0007669"/>
    <property type="project" value="TreeGrafter"/>
</dbReference>
<dbReference type="FunFam" id="3.40.50.880:FF:000033">
    <property type="entry name" value="Glutamine amidotransferase class-I"/>
    <property type="match status" value="1"/>
</dbReference>
<dbReference type="InterPro" id="IPR017926">
    <property type="entry name" value="GATASE"/>
</dbReference>
<dbReference type="Proteomes" id="UP000293172">
    <property type="component" value="Unassembled WGS sequence"/>
</dbReference>
<reference evidence="2 3" key="1">
    <citation type="submission" date="2018-06" db="EMBL/GenBank/DDBJ databases">
        <title>Three novel Pseudomonas species isolated from symptomatic oak.</title>
        <authorList>
            <person name="Bueno-Gonzalez V."/>
            <person name="Brady C."/>
        </authorList>
    </citation>
    <scope>NUCLEOTIDE SEQUENCE [LARGE SCALE GENOMIC DNA]</scope>
    <source>
        <strain evidence="2 3">P6B</strain>
    </source>
</reference>
<dbReference type="RefSeq" id="WP_131198580.1">
    <property type="nucleotide sequence ID" value="NZ_QJUL01000026.1"/>
</dbReference>
<dbReference type="SUPFAM" id="SSF52317">
    <property type="entry name" value="Class I glutamine amidotransferase-like"/>
    <property type="match status" value="1"/>
</dbReference>
<dbReference type="Pfam" id="PF00117">
    <property type="entry name" value="GATase"/>
    <property type="match status" value="1"/>
</dbReference>
<keyword evidence="2" id="KW-0808">Transferase</keyword>
<accession>A0A4V2KBV8</accession>
<name>A0A4V2KBV8_9GAMM</name>
<evidence type="ECO:0000259" key="1">
    <source>
        <dbReference type="Pfam" id="PF00117"/>
    </source>
</evidence>
<dbReference type="AlphaFoldDB" id="A0A4V2KBV8"/>
<dbReference type="InterPro" id="IPR029062">
    <property type="entry name" value="Class_I_gatase-like"/>
</dbReference>
<dbReference type="PANTHER" id="PTHR42695">
    <property type="entry name" value="GLUTAMINE AMIDOTRANSFERASE YLR126C-RELATED"/>
    <property type="match status" value="1"/>
</dbReference>
<dbReference type="PANTHER" id="PTHR42695:SF5">
    <property type="entry name" value="GLUTAMINE AMIDOTRANSFERASE YLR126C-RELATED"/>
    <property type="match status" value="1"/>
</dbReference>
<proteinExistence type="predicted"/>
<protein>
    <submittedName>
        <fullName evidence="2">Amidotransferase</fullName>
    </submittedName>
</protein>
<dbReference type="GO" id="GO:0016740">
    <property type="term" value="F:transferase activity"/>
    <property type="evidence" value="ECO:0007669"/>
    <property type="project" value="UniProtKB-KW"/>
</dbReference>
<comment type="caution">
    <text evidence="2">The sequence shown here is derived from an EMBL/GenBank/DDBJ whole genome shotgun (WGS) entry which is preliminary data.</text>
</comment>
<dbReference type="Gene3D" id="3.40.50.880">
    <property type="match status" value="1"/>
</dbReference>
<dbReference type="CDD" id="cd01741">
    <property type="entry name" value="GATase1_1"/>
    <property type="match status" value="1"/>
</dbReference>
<sequence length="233" mass="25385">MRIRVLQHVPCEDVGSMASWFARRAAEVSYTRFFLPDARLPAVADCDLIVAMGGPMSVNDEASLPWLVAEKAFLREAVEAGIAVLGICLGAQLIASAMGARVQPNAEAEIGWFPLWRADGVAEDRFAFPERVELLHWHGETFELPPGATLLASSEACRHQAFQLGRRVIGVQCHPEMTPEIVTALLDECAAELRPGTWVQSPAQLAADASAYVPGQRLTARLLDYLMASSEDD</sequence>
<evidence type="ECO:0000313" key="3">
    <source>
        <dbReference type="Proteomes" id="UP000293172"/>
    </source>
</evidence>
<dbReference type="OrthoDB" id="9813383at2"/>
<evidence type="ECO:0000313" key="2">
    <source>
        <dbReference type="EMBL" id="TBU89241.1"/>
    </source>
</evidence>